<feature type="region of interest" description="Disordered" evidence="1">
    <location>
        <begin position="39"/>
        <end position="397"/>
    </location>
</feature>
<gene>
    <name evidence="3" type="primary">LOC120110930</name>
</gene>
<dbReference type="Proteomes" id="UP000228380">
    <property type="component" value="Chromosome 5"/>
</dbReference>
<evidence type="ECO:0000313" key="3">
    <source>
        <dbReference type="RefSeq" id="XP_038982902.1"/>
    </source>
</evidence>
<reference evidence="2" key="1">
    <citation type="journal article" date="2019" name="Nat. Commun.">
        <title>Genome-wide association mapping of date palm fruit traits.</title>
        <authorList>
            <person name="Hazzouri K.M."/>
            <person name="Gros-Balthazard M."/>
            <person name="Flowers J.M."/>
            <person name="Copetti D."/>
            <person name="Lemansour A."/>
            <person name="Lebrun M."/>
            <person name="Masmoudi K."/>
            <person name="Ferrand S."/>
            <person name="Dhar M.I."/>
            <person name="Fresquez Z.A."/>
            <person name="Rosas U."/>
            <person name="Zhang J."/>
            <person name="Talag J."/>
            <person name="Lee S."/>
            <person name="Kudrna D."/>
            <person name="Powell R.F."/>
            <person name="Leitch I.J."/>
            <person name="Krueger R.R."/>
            <person name="Wing R.A."/>
            <person name="Amiri K.M.A."/>
            <person name="Purugganan M.D."/>
        </authorList>
    </citation>
    <scope>NUCLEOTIDE SEQUENCE [LARGE SCALE GENOMIC DNA]</scope>
    <source>
        <strain evidence="2">cv. Khalas</strain>
    </source>
</reference>
<evidence type="ECO:0000256" key="1">
    <source>
        <dbReference type="SAM" id="MobiDB-lite"/>
    </source>
</evidence>
<dbReference type="KEGG" id="pda:120110930"/>
<feature type="compositionally biased region" description="Acidic residues" evidence="1">
    <location>
        <begin position="518"/>
        <end position="531"/>
    </location>
</feature>
<sequence>MTRVRWQPFDFESVPAICPRCGCMDHADAAACRFPATGRAAGGPTSGAEDPGGGTDRTPPATEEEDQGPVHGPWMVATRRRVPRENPPPRPGETTRPDKGPGLSSTRSPPPAASPTSPASPADTDGWQKPTKVARRRSPLASEGDRPVPAALTGAVWFPLAGNPGPDSVEPGPSRRVDPAVSVDPAPPRADHGPNGAVAARAQNQKRPRPLAGLGPHGGPGLLVQNTGQAQRARAQRAGRRGRGPAHLIGAPCANGAPRPDGAPGAGGALPPAGAPCTGSRLLTRARPAPGLRLPSGAPPGEWAAPPLEQQGPRAQLAVGPQASLVSGLGAGTEAPATQDLAGGGPRDSAQPALGAGDLADLSPLARDELTTDGGPVALAGAFPVHPTRPGAGGGSGVLAGRRPGPPHGGRAERAATVGCVRGPWGWPGWSLPFWPTPPVAGVREDATPGGRVVGDHPIPHTEGSMAEAPPLGGGTDHSFVVQRVRAAVMGVVSAASGEDEGRDCRGAGPEDGPATLGEDESEADYVDCDP</sequence>
<protein>
    <submittedName>
        <fullName evidence="3">Collagen alpha-1(I) chain-like</fullName>
    </submittedName>
</protein>
<accession>A0A8B9AB08</accession>
<feature type="region of interest" description="Disordered" evidence="1">
    <location>
        <begin position="495"/>
        <end position="531"/>
    </location>
</feature>
<name>A0A8B9AB08_PHODC</name>
<dbReference type="GeneID" id="120110930"/>
<organism evidence="2 3">
    <name type="scientific">Phoenix dactylifera</name>
    <name type="common">Date palm</name>
    <dbReference type="NCBI Taxonomy" id="42345"/>
    <lineage>
        <taxon>Eukaryota</taxon>
        <taxon>Viridiplantae</taxon>
        <taxon>Streptophyta</taxon>
        <taxon>Embryophyta</taxon>
        <taxon>Tracheophyta</taxon>
        <taxon>Spermatophyta</taxon>
        <taxon>Magnoliopsida</taxon>
        <taxon>Liliopsida</taxon>
        <taxon>Arecaceae</taxon>
        <taxon>Coryphoideae</taxon>
        <taxon>Phoeniceae</taxon>
        <taxon>Phoenix</taxon>
    </lineage>
</organism>
<feature type="compositionally biased region" description="Low complexity" evidence="1">
    <location>
        <begin position="256"/>
        <end position="276"/>
    </location>
</feature>
<reference evidence="3" key="2">
    <citation type="submission" date="2025-08" db="UniProtKB">
        <authorList>
            <consortium name="RefSeq"/>
        </authorList>
    </citation>
    <scope>IDENTIFICATION</scope>
    <source>
        <tissue evidence="3">Young leaves</tissue>
    </source>
</reference>
<evidence type="ECO:0000313" key="2">
    <source>
        <dbReference type="Proteomes" id="UP000228380"/>
    </source>
</evidence>
<keyword evidence="2" id="KW-1185">Reference proteome</keyword>
<dbReference type="RefSeq" id="XP_038982902.1">
    <property type="nucleotide sequence ID" value="XM_039126974.1"/>
</dbReference>
<feature type="compositionally biased region" description="Gly residues" evidence="1">
    <location>
        <begin position="40"/>
        <end position="55"/>
    </location>
</feature>
<proteinExistence type="predicted"/>
<dbReference type="AlphaFoldDB" id="A0A8B9AB08"/>
<feature type="compositionally biased region" description="Basic residues" evidence="1">
    <location>
        <begin position="234"/>
        <end position="244"/>
    </location>
</feature>